<protein>
    <submittedName>
        <fullName evidence="1">Uncharacterized protein</fullName>
    </submittedName>
</protein>
<dbReference type="GeneID" id="54779056"/>
<keyword evidence="2" id="KW-1185">Reference proteome</keyword>
<name>A0A642V2Z7_DIURU</name>
<evidence type="ECO:0000313" key="2">
    <source>
        <dbReference type="Proteomes" id="UP000449547"/>
    </source>
</evidence>
<proteinExistence type="predicted"/>
<sequence>MHLLSLKNLRHVVWPGNFTGKIPYHQLETINVQYLHPRLALKRLQDLTIYEYQELTRRNLPHLRRVEVTPPPRGLSFYNVSDHLTLAQQAQLHSLKGRNFSITNTSPLQNLKVLHMTVGEPMHKFFSLPPAVEELEIWSSARLTSPTYTSVAPSTSSLNALSSC</sequence>
<reference evidence="1 2" key="1">
    <citation type="submission" date="2019-07" db="EMBL/GenBank/DDBJ databases">
        <title>Genome assembly of two rare yeast pathogens: Diutina rugosa and Trichomonascus ciferrii.</title>
        <authorList>
            <person name="Mixao V."/>
            <person name="Saus E."/>
            <person name="Hansen A."/>
            <person name="Lass-Flor C."/>
            <person name="Gabaldon T."/>
        </authorList>
    </citation>
    <scope>NUCLEOTIDE SEQUENCE [LARGE SCALE GENOMIC DNA]</scope>
    <source>
        <strain evidence="1 2">CBS 613</strain>
    </source>
</reference>
<dbReference type="AlphaFoldDB" id="A0A642V2Z7"/>
<accession>A0A642V2Z7</accession>
<gene>
    <name evidence="1" type="ORF">DIURU_000403</name>
</gene>
<organism evidence="1 2">
    <name type="scientific">Diutina rugosa</name>
    <name type="common">Yeast</name>
    <name type="synonym">Candida rugosa</name>
    <dbReference type="NCBI Taxonomy" id="5481"/>
    <lineage>
        <taxon>Eukaryota</taxon>
        <taxon>Fungi</taxon>
        <taxon>Dikarya</taxon>
        <taxon>Ascomycota</taxon>
        <taxon>Saccharomycotina</taxon>
        <taxon>Pichiomycetes</taxon>
        <taxon>Debaryomycetaceae</taxon>
        <taxon>Diutina</taxon>
    </lineage>
</organism>
<comment type="caution">
    <text evidence="1">The sequence shown here is derived from an EMBL/GenBank/DDBJ whole genome shotgun (WGS) entry which is preliminary data.</text>
</comment>
<dbReference type="VEuPathDB" id="FungiDB:DIURU_000403"/>
<evidence type="ECO:0000313" key="1">
    <source>
        <dbReference type="EMBL" id="KAA8907716.1"/>
    </source>
</evidence>
<dbReference type="Proteomes" id="UP000449547">
    <property type="component" value="Unassembled WGS sequence"/>
</dbReference>
<dbReference type="EMBL" id="SWFT01000019">
    <property type="protein sequence ID" value="KAA8907716.1"/>
    <property type="molecule type" value="Genomic_DNA"/>
</dbReference>
<dbReference type="RefSeq" id="XP_034014722.1">
    <property type="nucleotide sequence ID" value="XM_034156858.1"/>
</dbReference>